<dbReference type="InterPro" id="IPR000182">
    <property type="entry name" value="GNAT_dom"/>
</dbReference>
<reference evidence="2 3" key="1">
    <citation type="journal article" date="2016" name="Sci. Rep.">
        <title>Complete genome sequence and transcriptomic analysis of a novel marine strain Bacillus weihaiensis reveals the mechanism of brown algae degradation.</title>
        <authorList>
            <person name="Zhu Y."/>
            <person name="Chen P."/>
            <person name="Bao Y."/>
            <person name="Men Y."/>
            <person name="Zeng Y."/>
            <person name="Yang J."/>
            <person name="Sun J."/>
            <person name="Sun Y."/>
        </authorList>
    </citation>
    <scope>NUCLEOTIDE SEQUENCE [LARGE SCALE GENOMIC DNA]</scope>
    <source>
        <strain evidence="2 3">Alg07</strain>
    </source>
</reference>
<dbReference type="GO" id="GO:0016779">
    <property type="term" value="F:nucleotidyltransferase activity"/>
    <property type="evidence" value="ECO:0007669"/>
    <property type="project" value="UniProtKB-KW"/>
</dbReference>
<dbReference type="Pfam" id="PF00583">
    <property type="entry name" value="Acetyltransf_1"/>
    <property type="match status" value="1"/>
</dbReference>
<dbReference type="PANTHER" id="PTHR43415:SF5">
    <property type="entry name" value="ACETYLTRANSFERASE"/>
    <property type="match status" value="1"/>
</dbReference>
<gene>
    <name evidence="2" type="ORF">A9C19_06990</name>
</gene>
<organism evidence="2 3">
    <name type="scientific">Bacillus weihaiensis</name>
    <dbReference type="NCBI Taxonomy" id="1547283"/>
    <lineage>
        <taxon>Bacteria</taxon>
        <taxon>Bacillati</taxon>
        <taxon>Bacillota</taxon>
        <taxon>Bacilli</taxon>
        <taxon>Bacillales</taxon>
        <taxon>Bacillaceae</taxon>
        <taxon>Bacillus</taxon>
    </lineage>
</organism>
<feature type="domain" description="N-acetyltransferase" evidence="1">
    <location>
        <begin position="2"/>
        <end position="170"/>
    </location>
</feature>
<dbReference type="GO" id="GO:0016747">
    <property type="term" value="F:acyltransferase activity, transferring groups other than amino-acyl groups"/>
    <property type="evidence" value="ECO:0007669"/>
    <property type="project" value="InterPro"/>
</dbReference>
<sequence>MIKLEFFQPSHMKQLIDWIRTPEFLMQWGGPAFQFPLDEKQLEDYLHEANKPDSTIYIYSVLLEETEELIGHISLSQIDRKHESARIGKVLVGKQRERGRGVGAQMVEKIVGIAFEELKLHRVSLGVFDFNHSAISCYEKVGFQKEGLLRDYRKCGNEFWSLWEMSILKYEWQQKHDDVNKVLN</sequence>
<dbReference type="PANTHER" id="PTHR43415">
    <property type="entry name" value="SPERMIDINE N(1)-ACETYLTRANSFERASE"/>
    <property type="match status" value="1"/>
</dbReference>
<dbReference type="KEGG" id="bwh:A9C19_06990"/>
<dbReference type="STRING" id="1547283.A9C19_06990"/>
<dbReference type="InterPro" id="IPR016181">
    <property type="entry name" value="Acyl_CoA_acyltransferase"/>
</dbReference>
<keyword evidence="3" id="KW-1185">Reference proteome</keyword>
<dbReference type="OrthoDB" id="9795206at2"/>
<dbReference type="SUPFAM" id="SSF55729">
    <property type="entry name" value="Acyl-CoA N-acyltransferases (Nat)"/>
    <property type="match status" value="1"/>
</dbReference>
<dbReference type="CDD" id="cd04301">
    <property type="entry name" value="NAT_SF"/>
    <property type="match status" value="1"/>
</dbReference>
<dbReference type="RefSeq" id="WP_072579302.1">
    <property type="nucleotide sequence ID" value="NZ_CP016020.1"/>
</dbReference>
<dbReference type="Gene3D" id="3.40.630.30">
    <property type="match status" value="1"/>
</dbReference>
<dbReference type="Proteomes" id="UP000181936">
    <property type="component" value="Chromosome"/>
</dbReference>
<evidence type="ECO:0000313" key="3">
    <source>
        <dbReference type="Proteomes" id="UP000181936"/>
    </source>
</evidence>
<proteinExistence type="predicted"/>
<dbReference type="AlphaFoldDB" id="A0A1L3MQA0"/>
<accession>A0A1L3MQA0</accession>
<dbReference type="EMBL" id="CP016020">
    <property type="protein sequence ID" value="APH04513.1"/>
    <property type="molecule type" value="Genomic_DNA"/>
</dbReference>
<keyword evidence="2" id="KW-0808">Transferase</keyword>
<dbReference type="PROSITE" id="PS51186">
    <property type="entry name" value="GNAT"/>
    <property type="match status" value="1"/>
</dbReference>
<evidence type="ECO:0000259" key="1">
    <source>
        <dbReference type="PROSITE" id="PS51186"/>
    </source>
</evidence>
<protein>
    <submittedName>
        <fullName evidence="2">Aminoglycoside adenylyltransferase</fullName>
    </submittedName>
</protein>
<evidence type="ECO:0000313" key="2">
    <source>
        <dbReference type="EMBL" id="APH04513.1"/>
    </source>
</evidence>
<name>A0A1L3MQA0_9BACI</name>
<keyword evidence="2" id="KW-0548">Nucleotidyltransferase</keyword>